<reference evidence="1" key="1">
    <citation type="journal article" date="2020" name="Nature">
        <title>Giant virus diversity and host interactions through global metagenomics.</title>
        <authorList>
            <person name="Schulz F."/>
            <person name="Roux S."/>
            <person name="Paez-Espino D."/>
            <person name="Jungbluth S."/>
            <person name="Walsh D.A."/>
            <person name="Denef V.J."/>
            <person name="McMahon K.D."/>
            <person name="Konstantinidis K.T."/>
            <person name="Eloe-Fadrosh E.A."/>
            <person name="Kyrpides N.C."/>
            <person name="Woyke T."/>
        </authorList>
    </citation>
    <scope>NUCLEOTIDE SEQUENCE</scope>
    <source>
        <strain evidence="1">GVMAG-M-3300023184-135</strain>
    </source>
</reference>
<dbReference type="InterPro" id="IPR029044">
    <property type="entry name" value="Nucleotide-diphossugar_trans"/>
</dbReference>
<dbReference type="AlphaFoldDB" id="A0A6C0HKH1"/>
<evidence type="ECO:0000313" key="1">
    <source>
        <dbReference type="EMBL" id="QHT80914.1"/>
    </source>
</evidence>
<dbReference type="InterPro" id="IPR036412">
    <property type="entry name" value="HAD-like_sf"/>
</dbReference>
<accession>A0A6C0HKH1</accession>
<dbReference type="SUPFAM" id="SSF56784">
    <property type="entry name" value="HAD-like"/>
    <property type="match status" value="1"/>
</dbReference>
<dbReference type="SUPFAM" id="SSF53448">
    <property type="entry name" value="Nucleotide-diphospho-sugar transferases"/>
    <property type="match status" value="1"/>
</dbReference>
<sequence length="629" mass="72425">MKIVILCGGFKTQDSEGYSLPRPLNMIYGKPAISYALASIPVDTLHFVVAPHLRKYNFEQIIINEFKTKTCTFNYLPYFTRGPLESAFLGTREFPDNNENVVFLDNDVVYNFPTGLFDEKNHAFLGYARDTSTSEEFSFLTIDPTSKVTSFKEKHRISDMFCCGIYGFKAIRQFRSFATNILSGPAKNAPYMSLIFASMIDNNEAVYGIEFPGEIKRIGSLDEVRASWHSIPPPRLRVCFDLDNTLVTYPQTAGDYTSVHPIEPMINLARKMKSEGHIIIIHTARRMKTHAHNVGAVCRDIGRITFDTLENFKIPYDEIIFGKPYADIYIDDRAVNPYIQDVSTLGYVNPVIPSIPMNSLLPNKHNTITATGSIVTKHGVHSFMRGEVYYYQSIPKNSNISTYFTDFIDYTEGCLRTKYVVGVPLYTLYKEGLLSNERIYKIFDFIDLLHNRRDKINITMDNVRRNYIDKLKLRFQNTEDYPFENAHQVQTQCLEGLETYLLNDVNIVSFIHGDLWFSNMIEEYSTNTIKVIDMKGVVDGILTTNGDTLYDYGKLYQSFLGYDCVLNNEEFPKNKDALLGYFIEHLQKRNISIENLRCVTFSLVIGTMYAIKDIETKRRVWDWICNTFR</sequence>
<dbReference type="SUPFAM" id="SSF56112">
    <property type="entry name" value="Protein kinase-like (PK-like)"/>
    <property type="match status" value="1"/>
</dbReference>
<dbReference type="InterPro" id="IPR023214">
    <property type="entry name" value="HAD_sf"/>
</dbReference>
<dbReference type="EMBL" id="MN739976">
    <property type="protein sequence ID" value="QHT80914.1"/>
    <property type="molecule type" value="Genomic_DNA"/>
</dbReference>
<protein>
    <recommendedName>
        <fullName evidence="2">Nucleotidyl transferase domain-containing protein</fullName>
    </recommendedName>
</protein>
<evidence type="ECO:0008006" key="2">
    <source>
        <dbReference type="Google" id="ProtNLM"/>
    </source>
</evidence>
<organism evidence="1">
    <name type="scientific">viral metagenome</name>
    <dbReference type="NCBI Taxonomy" id="1070528"/>
    <lineage>
        <taxon>unclassified sequences</taxon>
        <taxon>metagenomes</taxon>
        <taxon>organismal metagenomes</taxon>
    </lineage>
</organism>
<dbReference type="InterPro" id="IPR011009">
    <property type="entry name" value="Kinase-like_dom_sf"/>
</dbReference>
<proteinExistence type="predicted"/>
<name>A0A6C0HKH1_9ZZZZ</name>
<dbReference type="Gene3D" id="3.40.50.1000">
    <property type="entry name" value="HAD superfamily/HAD-like"/>
    <property type="match status" value="1"/>
</dbReference>
<dbReference type="Gene3D" id="3.90.550.10">
    <property type="entry name" value="Spore Coat Polysaccharide Biosynthesis Protein SpsA, Chain A"/>
    <property type="match status" value="1"/>
</dbReference>